<dbReference type="InterPro" id="IPR007197">
    <property type="entry name" value="rSAM"/>
</dbReference>
<dbReference type="InterPro" id="IPR010723">
    <property type="entry name" value="HemN_C"/>
</dbReference>
<dbReference type="SFLD" id="SFLDF00562">
    <property type="entry name" value="HemN-like__clustered_with_heat"/>
    <property type="match status" value="1"/>
</dbReference>
<dbReference type="Pfam" id="PF06969">
    <property type="entry name" value="HemN_C"/>
    <property type="match status" value="1"/>
</dbReference>
<keyword evidence="2" id="KW-0949">S-adenosyl-L-methionine</keyword>
<dbReference type="SUPFAM" id="SSF102114">
    <property type="entry name" value="Radical SAM enzymes"/>
    <property type="match status" value="1"/>
</dbReference>
<evidence type="ECO:0000313" key="6">
    <source>
        <dbReference type="Proteomes" id="UP000182680"/>
    </source>
</evidence>
<name>A0AA94L1E2_DESDE</name>
<dbReference type="PANTHER" id="PTHR13932">
    <property type="entry name" value="COPROPORPHYRINIGEN III OXIDASE"/>
    <property type="match status" value="1"/>
</dbReference>
<keyword evidence="2" id="KW-0963">Cytoplasm</keyword>
<keyword evidence="2" id="KW-0411">Iron-sulfur</keyword>
<keyword evidence="2" id="KW-0004">4Fe-4S</keyword>
<sequence>MPHFRAIFLSLENPMLVYIHVPFCSTRCRYCAFYSSPLGRGVDPVSSPAVRDYVDTLFMELAHWGDRLGGSPVQTVFFGGGTPSLLPPRVIALVMERLGRYFTLVPKAEVTLEANPESLRGGHRVAQYLEAGVNRLSIGIQSLDEGMLRMLGRPHKAQDSLHAAFLAREAGCANINVDLMWGLPGQSVRQWLQTLKDVMRMSPDHISAYGLTLEPGTPLELDVEEGHLMLPPERDQNIMFMEGAALLEQHGYLHYEISNFARMGFQCRHNLGYWEGEDYLGLGPSATSTIGGRRWTNPASQKAWDVRTREGSLGQDVEELTPQTRVLELLMLRLRTTRGLRVKAYREMTGRDFVRDHQRLVQALHENGLIRIRNGYLRLTRSGMLVSNSILSNLFARTREVLRHGLAPGARPDAVPSAGVGSGSLGEALLAENSAAQTSPVPQPGQGEGQGPVENVMAPAGVLGHKRKPARKEPEIRAVQWPRA</sequence>
<keyword evidence="2" id="KW-0408">Iron</keyword>
<evidence type="ECO:0000256" key="3">
    <source>
        <dbReference type="SAM" id="MobiDB-lite"/>
    </source>
</evidence>
<dbReference type="AlphaFoldDB" id="A0AA94L1E2"/>
<dbReference type="GO" id="GO:0006779">
    <property type="term" value="P:porphyrin-containing compound biosynthetic process"/>
    <property type="evidence" value="ECO:0007669"/>
    <property type="project" value="InterPro"/>
</dbReference>
<feature type="region of interest" description="Disordered" evidence="3">
    <location>
        <begin position="433"/>
        <end position="484"/>
    </location>
</feature>
<dbReference type="SFLD" id="SFLDG01065">
    <property type="entry name" value="anaerobic_coproporphyrinogen-I"/>
    <property type="match status" value="1"/>
</dbReference>
<comment type="subcellular location">
    <subcellularLocation>
        <location evidence="2">Cytoplasm</location>
    </subcellularLocation>
</comment>
<dbReference type="InterPro" id="IPR006638">
    <property type="entry name" value="Elp3/MiaA/NifB-like_rSAM"/>
</dbReference>
<dbReference type="SMART" id="SM00729">
    <property type="entry name" value="Elp3"/>
    <property type="match status" value="1"/>
</dbReference>
<organism evidence="5 6">
    <name type="scientific">Desulfovibrio desulfuricans</name>
    <dbReference type="NCBI Taxonomy" id="876"/>
    <lineage>
        <taxon>Bacteria</taxon>
        <taxon>Pseudomonadati</taxon>
        <taxon>Thermodesulfobacteriota</taxon>
        <taxon>Desulfovibrionia</taxon>
        <taxon>Desulfovibrionales</taxon>
        <taxon>Desulfovibrionaceae</taxon>
        <taxon>Desulfovibrio</taxon>
    </lineage>
</organism>
<dbReference type="Gene3D" id="3.30.750.200">
    <property type="match status" value="1"/>
</dbReference>
<dbReference type="GO" id="GO:0005737">
    <property type="term" value="C:cytoplasm"/>
    <property type="evidence" value="ECO:0007669"/>
    <property type="project" value="UniProtKB-SubCell"/>
</dbReference>
<comment type="similarity">
    <text evidence="1">Belongs to the anaerobic coproporphyrinogen-III oxidase family. HemW subfamily.</text>
</comment>
<gene>
    <name evidence="5" type="ORF">SAMN02910291_00570</name>
</gene>
<dbReference type="Proteomes" id="UP000182680">
    <property type="component" value="Unassembled WGS sequence"/>
</dbReference>
<keyword evidence="2" id="KW-0479">Metal-binding</keyword>
<dbReference type="InterPro" id="IPR004559">
    <property type="entry name" value="HemW-like"/>
</dbReference>
<dbReference type="GO" id="GO:0004109">
    <property type="term" value="F:coproporphyrinogen oxidase activity"/>
    <property type="evidence" value="ECO:0007669"/>
    <property type="project" value="InterPro"/>
</dbReference>
<dbReference type="SFLD" id="SFLDS00029">
    <property type="entry name" value="Radical_SAM"/>
    <property type="match status" value="1"/>
</dbReference>
<dbReference type="Pfam" id="PF04055">
    <property type="entry name" value="Radical_SAM"/>
    <property type="match status" value="1"/>
</dbReference>
<dbReference type="GO" id="GO:0051539">
    <property type="term" value="F:4 iron, 4 sulfur cluster binding"/>
    <property type="evidence" value="ECO:0007669"/>
    <property type="project" value="UniProtKB-UniRule"/>
</dbReference>
<dbReference type="PROSITE" id="PS51918">
    <property type="entry name" value="RADICAL_SAM"/>
    <property type="match status" value="1"/>
</dbReference>
<dbReference type="PANTHER" id="PTHR13932:SF5">
    <property type="entry name" value="RADICAL S-ADENOSYL METHIONINE DOMAIN-CONTAINING PROTEIN 1, MITOCHONDRIAL"/>
    <property type="match status" value="1"/>
</dbReference>
<reference evidence="6" key="1">
    <citation type="submission" date="2016-11" db="EMBL/GenBank/DDBJ databases">
        <authorList>
            <person name="Jaros S."/>
            <person name="Januszkiewicz K."/>
            <person name="Wedrychowicz H."/>
        </authorList>
    </citation>
    <scope>NUCLEOTIDE SEQUENCE [LARGE SCALE GENOMIC DNA]</scope>
    <source>
        <strain evidence="6">DSM 7057</strain>
    </source>
</reference>
<accession>A0AA94L1E2</accession>
<dbReference type="InterPro" id="IPR058240">
    <property type="entry name" value="rSAM_sf"/>
</dbReference>
<feature type="domain" description="Radical SAM core" evidence="4">
    <location>
        <begin position="9"/>
        <end position="253"/>
    </location>
</feature>
<proteinExistence type="inferred from homology"/>
<comment type="caution">
    <text evidence="5">The sequence shown here is derived from an EMBL/GenBank/DDBJ whole genome shotgun (WGS) entry which is preliminary data.</text>
</comment>
<comment type="function">
    <text evidence="2">Probably acts as a heme chaperone, transferring heme to an unknown acceptor. Binds one molecule of heme per monomer, possibly covalently. Binds 1 [4Fe-4S] cluster. The cluster is coordinated with 3 cysteines and an exchangeable S-adenosyl-L-methionine.</text>
</comment>
<dbReference type="GO" id="GO:0046872">
    <property type="term" value="F:metal ion binding"/>
    <property type="evidence" value="ECO:0007669"/>
    <property type="project" value="UniProtKB-UniRule"/>
</dbReference>
<protein>
    <recommendedName>
        <fullName evidence="2">Heme chaperone HemW</fullName>
    </recommendedName>
</protein>
<evidence type="ECO:0000259" key="4">
    <source>
        <dbReference type="PROSITE" id="PS51918"/>
    </source>
</evidence>
<evidence type="ECO:0000256" key="1">
    <source>
        <dbReference type="ARBA" id="ARBA00006100"/>
    </source>
</evidence>
<evidence type="ECO:0000313" key="5">
    <source>
        <dbReference type="EMBL" id="SFW25380.1"/>
    </source>
</evidence>
<dbReference type="EMBL" id="FPIW01000006">
    <property type="protein sequence ID" value="SFW25380.1"/>
    <property type="molecule type" value="Genomic_DNA"/>
</dbReference>
<keyword evidence="2" id="KW-0143">Chaperone</keyword>
<keyword evidence="2" id="KW-0349">Heme</keyword>
<evidence type="ECO:0000256" key="2">
    <source>
        <dbReference type="RuleBase" id="RU364116"/>
    </source>
</evidence>
<dbReference type="SFLD" id="SFLDG01082">
    <property type="entry name" value="B12-binding_domain_containing"/>
    <property type="match status" value="1"/>
</dbReference>
<dbReference type="NCBIfam" id="TIGR00539">
    <property type="entry name" value="hemN_rel"/>
    <property type="match status" value="1"/>
</dbReference>
<dbReference type="InterPro" id="IPR034505">
    <property type="entry name" value="Coproporphyrinogen-III_oxidase"/>
</dbReference>
<dbReference type="SFLD" id="SFLDF00288">
    <property type="entry name" value="HemN-like__clustered_with_nucl"/>
    <property type="match status" value="1"/>
</dbReference>
<dbReference type="CDD" id="cd01335">
    <property type="entry name" value="Radical_SAM"/>
    <property type="match status" value="1"/>
</dbReference>